<organism>
    <name type="scientific">Ixodes scapularis</name>
    <name type="common">Black-legged tick</name>
    <name type="synonym">Deer tick</name>
    <dbReference type="NCBI Taxonomy" id="6945"/>
    <lineage>
        <taxon>Eukaryota</taxon>
        <taxon>Metazoa</taxon>
        <taxon>Ecdysozoa</taxon>
        <taxon>Arthropoda</taxon>
        <taxon>Chelicerata</taxon>
        <taxon>Arachnida</taxon>
        <taxon>Acari</taxon>
        <taxon>Parasitiformes</taxon>
        <taxon>Ixodida</taxon>
        <taxon>Ixodoidea</taxon>
        <taxon>Ixodidae</taxon>
        <taxon>Ixodinae</taxon>
        <taxon>Ixodes</taxon>
    </lineage>
</organism>
<dbReference type="EMBL" id="ABJB010079981">
    <property type="status" value="NOT_ANNOTATED_CDS"/>
    <property type="molecule type" value="Genomic_DNA"/>
</dbReference>
<evidence type="ECO:0000313" key="2">
    <source>
        <dbReference type="EMBL" id="EEC00566.1"/>
    </source>
</evidence>
<dbReference type="AlphaFoldDB" id="B7P1U4"/>
<accession>B7P1U4</accession>
<protein>
    <submittedName>
        <fullName evidence="2 3">Uncharacterized protein</fullName>
    </submittedName>
</protein>
<dbReference type="EnsemblMetazoa" id="ISCW001822-RA">
    <property type="protein sequence ID" value="ISCW001822-PA"/>
    <property type="gene ID" value="ISCW001822"/>
</dbReference>
<feature type="region of interest" description="Disordered" evidence="1">
    <location>
        <begin position="86"/>
        <end position="116"/>
    </location>
</feature>
<reference evidence="3" key="2">
    <citation type="submission" date="2020-05" db="UniProtKB">
        <authorList>
            <consortium name="EnsemblMetazoa"/>
        </authorList>
    </citation>
    <scope>IDENTIFICATION</scope>
    <source>
        <strain evidence="3">wikel</strain>
    </source>
</reference>
<reference evidence="2 4" key="1">
    <citation type="submission" date="2008-03" db="EMBL/GenBank/DDBJ databases">
        <title>Annotation of Ixodes scapularis.</title>
        <authorList>
            <consortium name="Ixodes scapularis Genome Project Consortium"/>
            <person name="Caler E."/>
            <person name="Hannick L.I."/>
            <person name="Bidwell S."/>
            <person name="Joardar V."/>
            <person name="Thiagarajan M."/>
            <person name="Amedeo P."/>
            <person name="Galinsky K.J."/>
            <person name="Schobel S."/>
            <person name="Inman J."/>
            <person name="Hostetler J."/>
            <person name="Miller J."/>
            <person name="Hammond M."/>
            <person name="Megy K."/>
            <person name="Lawson D."/>
            <person name="Kodira C."/>
            <person name="Sutton G."/>
            <person name="Meyer J."/>
            <person name="Hill C.A."/>
            <person name="Birren B."/>
            <person name="Nene V."/>
            <person name="Collins F."/>
            <person name="Alarcon-Chaidez F."/>
            <person name="Wikel S."/>
            <person name="Strausberg R."/>
        </authorList>
    </citation>
    <scope>NUCLEOTIDE SEQUENCE [LARGE SCALE GENOMIC DNA]</scope>
    <source>
        <strain evidence="4">Wikel</strain>
        <strain evidence="2">Wikel colony</strain>
    </source>
</reference>
<gene>
    <name evidence="2" type="ORF">IscW_ISCW001822</name>
</gene>
<proteinExistence type="predicted"/>
<dbReference type="VEuPathDB" id="VectorBase:ISCW001822"/>
<dbReference type="EMBL" id="DS618091">
    <property type="protein sequence ID" value="EEC00566.1"/>
    <property type="molecule type" value="Genomic_DNA"/>
</dbReference>
<evidence type="ECO:0000313" key="4">
    <source>
        <dbReference type="Proteomes" id="UP000001555"/>
    </source>
</evidence>
<dbReference type="VEuPathDB" id="VectorBase:ISCI001822"/>
<dbReference type="HOGENOM" id="CLU_2099528_0_0_1"/>
<name>B7P1U4_IXOSC</name>
<evidence type="ECO:0000313" key="3">
    <source>
        <dbReference type="EnsemblMetazoa" id="ISCW001822-PA"/>
    </source>
</evidence>
<evidence type="ECO:0000256" key="1">
    <source>
        <dbReference type="SAM" id="MobiDB-lite"/>
    </source>
</evidence>
<dbReference type="PaxDb" id="6945-B7P1U4"/>
<feature type="compositionally biased region" description="Basic residues" evidence="1">
    <location>
        <begin position="86"/>
        <end position="95"/>
    </location>
</feature>
<sequence length="116" mass="13386">MFCVALYDYWTHLEKYLGSDHALLATTLDGLKYKARIGTAHLTDWAKMRETRSQRPGNEDRQYHLSIQDWITQLHQDVLVELGNVHHHPVHRRSPPPHVGGRTQPPEVVEAPTMES</sequence>
<dbReference type="InParanoid" id="B7P1U4"/>
<dbReference type="Proteomes" id="UP000001555">
    <property type="component" value="Unassembled WGS sequence"/>
</dbReference>
<keyword evidence="4" id="KW-1185">Reference proteome</keyword>